<name>A0A9J6B986_POLVA</name>
<sequence length="215" mass="24312">MDHSLAKKEVIKKDPFMKMVANKADFWVKYFIGSDFEYVAERVRPAYLKELEKFHHSDSFKQNMAQAAKTAYDQFAEDIKSKGTAALKKGGTMSFNKAETLKNVKNFGTDKTGDLNLDKSMFNSGTDKIEDQNLNKTVSNTGTINYSQDFENPNASSTQILEESGDLDLTFEDMESMESEALKILEKKSSVPLKSIKTEKPEKSNEPPKKIHKKT</sequence>
<reference evidence="2" key="1">
    <citation type="submission" date="2021-03" db="EMBL/GenBank/DDBJ databases">
        <title>Chromosome level genome of the anhydrobiotic midge Polypedilum vanderplanki.</title>
        <authorList>
            <person name="Yoshida Y."/>
            <person name="Kikawada T."/>
            <person name="Gusev O."/>
        </authorList>
    </citation>
    <scope>NUCLEOTIDE SEQUENCE</scope>
    <source>
        <strain evidence="2">NIAS01</strain>
        <tissue evidence="2">Whole body or cell culture</tissue>
    </source>
</reference>
<dbReference type="Proteomes" id="UP001107558">
    <property type="component" value="Unassembled WGS sequence"/>
</dbReference>
<keyword evidence="3" id="KW-1185">Reference proteome</keyword>
<dbReference type="AlphaFoldDB" id="A0A9J6B986"/>
<accession>A0A9J6B986</accession>
<gene>
    <name evidence="2" type="ORF">PVAND_017660</name>
</gene>
<protein>
    <submittedName>
        <fullName evidence="2">Uncharacterized protein</fullName>
    </submittedName>
</protein>
<comment type="caution">
    <text evidence="2">The sequence shown here is derived from an EMBL/GenBank/DDBJ whole genome shotgun (WGS) entry which is preliminary data.</text>
</comment>
<organism evidence="2 3">
    <name type="scientific">Polypedilum vanderplanki</name>
    <name type="common">Sleeping chironomid midge</name>
    <dbReference type="NCBI Taxonomy" id="319348"/>
    <lineage>
        <taxon>Eukaryota</taxon>
        <taxon>Metazoa</taxon>
        <taxon>Ecdysozoa</taxon>
        <taxon>Arthropoda</taxon>
        <taxon>Hexapoda</taxon>
        <taxon>Insecta</taxon>
        <taxon>Pterygota</taxon>
        <taxon>Neoptera</taxon>
        <taxon>Endopterygota</taxon>
        <taxon>Diptera</taxon>
        <taxon>Nematocera</taxon>
        <taxon>Chironomoidea</taxon>
        <taxon>Chironomidae</taxon>
        <taxon>Chironominae</taxon>
        <taxon>Polypedilum</taxon>
        <taxon>Polypedilum</taxon>
    </lineage>
</organism>
<feature type="compositionally biased region" description="Basic and acidic residues" evidence="1">
    <location>
        <begin position="196"/>
        <end position="209"/>
    </location>
</feature>
<feature type="region of interest" description="Disordered" evidence="1">
    <location>
        <begin position="188"/>
        <end position="215"/>
    </location>
</feature>
<proteinExistence type="predicted"/>
<dbReference type="EMBL" id="JADBJN010000030">
    <property type="protein sequence ID" value="KAG5666198.1"/>
    <property type="molecule type" value="Genomic_DNA"/>
</dbReference>
<evidence type="ECO:0000256" key="1">
    <source>
        <dbReference type="SAM" id="MobiDB-lite"/>
    </source>
</evidence>
<evidence type="ECO:0000313" key="3">
    <source>
        <dbReference type="Proteomes" id="UP001107558"/>
    </source>
</evidence>
<evidence type="ECO:0000313" key="2">
    <source>
        <dbReference type="EMBL" id="KAG5666198.1"/>
    </source>
</evidence>